<dbReference type="InterPro" id="IPR002110">
    <property type="entry name" value="Ankyrin_rpt"/>
</dbReference>
<keyword evidence="3" id="KW-0732">Signal</keyword>
<keyword evidence="5" id="KW-1185">Reference proteome</keyword>
<dbReference type="SUPFAM" id="SSF48403">
    <property type="entry name" value="Ankyrin repeat"/>
    <property type="match status" value="1"/>
</dbReference>
<comment type="caution">
    <text evidence="4">The sequence shown here is derived from an EMBL/GenBank/DDBJ whole genome shotgun (WGS) entry which is preliminary data.</text>
</comment>
<evidence type="ECO:0000313" key="4">
    <source>
        <dbReference type="EMBL" id="KRG76590.1"/>
    </source>
</evidence>
<sequence length="297" mass="33635">MHVRHILHAYRHTASLLALLLVGSLLSACDAISTARSQHFAHRYYEGQALQLAIAAEHGDVRRVQRLMKDKGVNPDTVFGGSDRYPLVAWPLMSRNLEGLRALLENGAEPNARYPEPKSYGKERIYYYNNAMVYAAKLEDSRFLELLLEHGGDPDTRDSNNEILMVDAFLSGNLWKNVQTLVEHGANINAENIGRADTILRHYTSRGGFNQAWWLIQHGADPTLTIAANKVTGAPERMLMAEAIFWEITTPDHAEAQRNCQQWLLARGIERMPMPDYLRRKREAFGYPTDEADIPLL</sequence>
<dbReference type="PATRIC" id="fig|336566.3.peg.1367"/>
<name>A0A0R0DEV1_9GAMM</name>
<dbReference type="AlphaFoldDB" id="A0A0R0DEV1"/>
<evidence type="ECO:0000313" key="5">
    <source>
        <dbReference type="Proteomes" id="UP000050956"/>
    </source>
</evidence>
<reference evidence="4 5" key="1">
    <citation type="submission" date="2015-05" db="EMBL/GenBank/DDBJ databases">
        <title>Genome sequencing and analysis of members of genus Stenotrophomonas.</title>
        <authorList>
            <person name="Patil P.P."/>
            <person name="Midha S."/>
            <person name="Patil P.B."/>
        </authorList>
    </citation>
    <scope>NUCLEOTIDE SEQUENCE [LARGE SCALE GENOMIC DNA]</scope>
    <source>
        <strain evidence="4 5">DSM 24757</strain>
    </source>
</reference>
<feature type="signal peptide" evidence="3">
    <location>
        <begin position="1"/>
        <end position="27"/>
    </location>
</feature>
<dbReference type="PANTHER" id="PTHR24201">
    <property type="entry name" value="ANK_REP_REGION DOMAIN-CONTAINING PROTEIN"/>
    <property type="match status" value="1"/>
</dbReference>
<dbReference type="SMART" id="SM00248">
    <property type="entry name" value="ANK"/>
    <property type="match status" value="4"/>
</dbReference>
<dbReference type="EMBL" id="LDJM01000022">
    <property type="protein sequence ID" value="KRG76590.1"/>
    <property type="molecule type" value="Genomic_DNA"/>
</dbReference>
<dbReference type="RefSeq" id="WP_057638116.1">
    <property type="nucleotide sequence ID" value="NZ_LDJM01000022.1"/>
</dbReference>
<dbReference type="Gene3D" id="1.25.40.20">
    <property type="entry name" value="Ankyrin repeat-containing domain"/>
    <property type="match status" value="1"/>
</dbReference>
<protein>
    <submittedName>
        <fullName evidence="4">Ankyrin</fullName>
    </submittedName>
</protein>
<dbReference type="STRING" id="336566.ABB30_09740"/>
<evidence type="ECO:0000256" key="2">
    <source>
        <dbReference type="ARBA" id="ARBA00023043"/>
    </source>
</evidence>
<gene>
    <name evidence="4" type="ORF">ABB30_09740</name>
</gene>
<proteinExistence type="predicted"/>
<accession>A0A0R0DEV1</accession>
<dbReference type="OrthoDB" id="9151764at2"/>
<keyword evidence="2" id="KW-0040">ANK repeat</keyword>
<evidence type="ECO:0000256" key="3">
    <source>
        <dbReference type="SAM" id="SignalP"/>
    </source>
</evidence>
<dbReference type="InterPro" id="IPR050776">
    <property type="entry name" value="Ank_Repeat/CDKN_Inhibitor"/>
</dbReference>
<dbReference type="InterPro" id="IPR036770">
    <property type="entry name" value="Ankyrin_rpt-contain_sf"/>
</dbReference>
<dbReference type="PROSITE" id="PS51257">
    <property type="entry name" value="PROKAR_LIPOPROTEIN"/>
    <property type="match status" value="1"/>
</dbReference>
<organism evidence="4 5">
    <name type="scientific">Stenotrophomonas ginsengisoli</name>
    <dbReference type="NCBI Taxonomy" id="336566"/>
    <lineage>
        <taxon>Bacteria</taxon>
        <taxon>Pseudomonadati</taxon>
        <taxon>Pseudomonadota</taxon>
        <taxon>Gammaproteobacteria</taxon>
        <taxon>Lysobacterales</taxon>
        <taxon>Lysobacteraceae</taxon>
        <taxon>Stenotrophomonas</taxon>
    </lineage>
</organism>
<dbReference type="Proteomes" id="UP000050956">
    <property type="component" value="Unassembled WGS sequence"/>
</dbReference>
<keyword evidence="1" id="KW-0677">Repeat</keyword>
<evidence type="ECO:0000256" key="1">
    <source>
        <dbReference type="ARBA" id="ARBA00022737"/>
    </source>
</evidence>
<dbReference type="PANTHER" id="PTHR24201:SF14">
    <property type="entry name" value="CYCLIN-DEPENDENT KINASE 4 INHIBITOR C-LIKE"/>
    <property type="match status" value="1"/>
</dbReference>
<feature type="chain" id="PRO_5006395580" evidence="3">
    <location>
        <begin position="28"/>
        <end position="297"/>
    </location>
</feature>